<dbReference type="Proteomes" id="UP001500227">
    <property type="component" value="Unassembled WGS sequence"/>
</dbReference>
<dbReference type="GO" id="GO:0016740">
    <property type="term" value="F:transferase activity"/>
    <property type="evidence" value="ECO:0007669"/>
    <property type="project" value="UniProtKB-KW"/>
</dbReference>
<feature type="domain" description="BPL/LPL catalytic" evidence="7">
    <location>
        <begin position="31"/>
        <end position="219"/>
    </location>
</feature>
<reference evidence="9" key="1">
    <citation type="journal article" date="2019" name="Int. J. Syst. Evol. Microbiol.">
        <title>The Global Catalogue of Microorganisms (GCM) 10K type strain sequencing project: providing services to taxonomists for standard genome sequencing and annotation.</title>
        <authorList>
            <consortium name="The Broad Institute Genomics Platform"/>
            <consortium name="The Broad Institute Genome Sequencing Center for Infectious Disease"/>
            <person name="Wu L."/>
            <person name="Ma J."/>
        </authorList>
    </citation>
    <scope>NUCLEOTIDE SEQUENCE [LARGE SCALE GENOMIC DNA]</scope>
    <source>
        <strain evidence="9">JCM 18423</strain>
    </source>
</reference>
<comment type="subcellular location">
    <subcellularLocation>
        <location evidence="5">Cytoplasm</location>
    </subcellularLocation>
</comment>
<evidence type="ECO:0000256" key="2">
    <source>
        <dbReference type="ARBA" id="ARBA00022679"/>
    </source>
</evidence>
<evidence type="ECO:0000256" key="1">
    <source>
        <dbReference type="ARBA" id="ARBA00004821"/>
    </source>
</evidence>
<dbReference type="NCBIfam" id="TIGR00214">
    <property type="entry name" value="lipB"/>
    <property type="match status" value="1"/>
</dbReference>
<keyword evidence="3 5" id="KW-0012">Acyltransferase</keyword>
<comment type="pathway">
    <text evidence="1 5 6">Protein modification; protein lipoylation via endogenous pathway; protein N(6)-(lipoyl)lysine from octanoyl-[acyl-carrier-protein]: step 1/2.</text>
</comment>
<feature type="binding site" evidence="5">
    <location>
        <begin position="163"/>
        <end position="165"/>
    </location>
    <ligand>
        <name>substrate</name>
    </ligand>
</feature>
<accession>A0ABP9M440</accession>
<dbReference type="Gene3D" id="3.30.930.10">
    <property type="entry name" value="Bira Bifunctional Protein, Domain 2"/>
    <property type="match status" value="1"/>
</dbReference>
<dbReference type="PIRSF" id="PIRSF016262">
    <property type="entry name" value="LPLase"/>
    <property type="match status" value="1"/>
</dbReference>
<organism evidence="8 9">
    <name type="scientific">Paenalcaligenes hermetiae</name>
    <dbReference type="NCBI Taxonomy" id="1157987"/>
    <lineage>
        <taxon>Bacteria</taxon>
        <taxon>Pseudomonadati</taxon>
        <taxon>Pseudomonadota</taxon>
        <taxon>Betaproteobacteria</taxon>
        <taxon>Burkholderiales</taxon>
        <taxon>Alcaligenaceae</taxon>
        <taxon>Paenalcaligenes</taxon>
    </lineage>
</organism>
<dbReference type="InterPro" id="IPR020605">
    <property type="entry name" value="Octanoyltransferase_CS"/>
</dbReference>
<keyword evidence="9" id="KW-1185">Reference proteome</keyword>
<comment type="miscellaneous">
    <text evidence="5">In the reaction, the free carboxyl group of octanoic acid is attached via an amide linkage to the epsilon-amino group of a specific lysine residue of lipoyl domains of lipoate-dependent enzymes.</text>
</comment>
<dbReference type="InterPro" id="IPR004143">
    <property type="entry name" value="BPL_LPL_catalytic"/>
</dbReference>
<gene>
    <name evidence="5 8" type="primary">lipB</name>
    <name evidence="8" type="ORF">GCM10023337_14750</name>
</gene>
<dbReference type="InterPro" id="IPR000544">
    <property type="entry name" value="Octanoyltransferase"/>
</dbReference>
<keyword evidence="2 5" id="KW-0808">Transferase</keyword>
<comment type="function">
    <text evidence="4 5 6">Catalyzes the transfer of endogenously produced octanoic acid from octanoyl-acyl-carrier-protein onto the lipoyl domains of lipoate-dependent enzymes. Lipoyl-ACP can also act as a substrate although octanoyl-ACP is likely to be the physiological substrate.</text>
</comment>
<evidence type="ECO:0000256" key="5">
    <source>
        <dbReference type="HAMAP-Rule" id="MF_00013"/>
    </source>
</evidence>
<name>A0ABP9M440_9BURK</name>
<evidence type="ECO:0000259" key="7">
    <source>
        <dbReference type="PROSITE" id="PS51733"/>
    </source>
</evidence>
<comment type="catalytic activity">
    <reaction evidence="5 6">
        <text>octanoyl-[ACP] + L-lysyl-[protein] = N(6)-octanoyl-L-lysyl-[protein] + holo-[ACP] + H(+)</text>
        <dbReference type="Rhea" id="RHEA:17665"/>
        <dbReference type="Rhea" id="RHEA-COMP:9636"/>
        <dbReference type="Rhea" id="RHEA-COMP:9685"/>
        <dbReference type="Rhea" id="RHEA-COMP:9752"/>
        <dbReference type="Rhea" id="RHEA-COMP:9928"/>
        <dbReference type="ChEBI" id="CHEBI:15378"/>
        <dbReference type="ChEBI" id="CHEBI:29969"/>
        <dbReference type="ChEBI" id="CHEBI:64479"/>
        <dbReference type="ChEBI" id="CHEBI:78463"/>
        <dbReference type="ChEBI" id="CHEBI:78809"/>
        <dbReference type="EC" id="2.3.1.181"/>
    </reaction>
</comment>
<evidence type="ECO:0000313" key="9">
    <source>
        <dbReference type="Proteomes" id="UP001500227"/>
    </source>
</evidence>
<dbReference type="HAMAP" id="MF_00013">
    <property type="entry name" value="LipB"/>
    <property type="match status" value="1"/>
</dbReference>
<dbReference type="PANTHER" id="PTHR10993:SF7">
    <property type="entry name" value="LIPOYLTRANSFERASE 2, MITOCHONDRIAL-RELATED"/>
    <property type="match status" value="1"/>
</dbReference>
<evidence type="ECO:0000256" key="4">
    <source>
        <dbReference type="ARBA" id="ARBA00024732"/>
    </source>
</evidence>
<dbReference type="CDD" id="cd16444">
    <property type="entry name" value="LipB"/>
    <property type="match status" value="1"/>
</dbReference>
<dbReference type="EMBL" id="BAABKD010000009">
    <property type="protein sequence ID" value="GAA5090431.1"/>
    <property type="molecule type" value="Genomic_DNA"/>
</dbReference>
<dbReference type="PROSITE" id="PS01313">
    <property type="entry name" value="LIPB"/>
    <property type="match status" value="1"/>
</dbReference>
<comment type="similarity">
    <text evidence="5 6">Belongs to the LipB family.</text>
</comment>
<dbReference type="PANTHER" id="PTHR10993">
    <property type="entry name" value="OCTANOYLTRANSFERASE"/>
    <property type="match status" value="1"/>
</dbReference>
<proteinExistence type="inferred from homology"/>
<feature type="binding site" evidence="5">
    <location>
        <begin position="150"/>
        <end position="152"/>
    </location>
    <ligand>
        <name>substrate</name>
    </ligand>
</feature>
<feature type="active site" description="Acyl-thioester intermediate" evidence="5">
    <location>
        <position position="181"/>
    </location>
</feature>
<sequence length="224" mass="24554">MIPLSIRHIAGLPEFSTVWQAMQDYTNARTAQSPDEIWLLEHPPVYTLGQAGKREHILNAASIPVVQTDRGGQVTYHGPGQLIAYCLIDLRRQGLYVRQYVAKLEDAIIATLAHFDLTAVRKPGAPGVYVLGQSVKNALYAADELVKIAALGVKIRNGRSYHGLSLNVNMDLRPFDGINPCGYAGLGTTDMRSCGQIIPLDQVAHVLSLQLKQQFSATTENAYE</sequence>
<evidence type="ECO:0000256" key="6">
    <source>
        <dbReference type="PIRNR" id="PIRNR016262"/>
    </source>
</evidence>
<comment type="caution">
    <text evidence="8">The sequence shown here is derived from an EMBL/GenBank/DDBJ whole genome shotgun (WGS) entry which is preliminary data.</text>
</comment>
<dbReference type="SUPFAM" id="SSF55681">
    <property type="entry name" value="Class II aaRS and biotin synthetases"/>
    <property type="match status" value="1"/>
</dbReference>
<keyword evidence="5" id="KW-0963">Cytoplasm</keyword>
<evidence type="ECO:0000256" key="3">
    <source>
        <dbReference type="ARBA" id="ARBA00023315"/>
    </source>
</evidence>
<dbReference type="PROSITE" id="PS51733">
    <property type="entry name" value="BPL_LPL_CATALYTIC"/>
    <property type="match status" value="1"/>
</dbReference>
<protein>
    <recommendedName>
        <fullName evidence="5 6">Octanoyltransferase</fullName>
        <ecNumber evidence="5 6">2.3.1.181</ecNumber>
    </recommendedName>
    <alternativeName>
        <fullName evidence="5">Lipoate-protein ligase B</fullName>
    </alternativeName>
    <alternativeName>
        <fullName evidence="5">Lipoyl/octanoyl transferase</fullName>
    </alternativeName>
    <alternativeName>
        <fullName evidence="5">Octanoyl-[acyl-carrier-protein]-protein N-octanoyltransferase</fullName>
    </alternativeName>
</protein>
<dbReference type="InterPro" id="IPR045864">
    <property type="entry name" value="aa-tRNA-synth_II/BPL/LPL"/>
</dbReference>
<feature type="binding site" evidence="5">
    <location>
        <begin position="70"/>
        <end position="77"/>
    </location>
    <ligand>
        <name>substrate</name>
    </ligand>
</feature>
<evidence type="ECO:0000313" key="8">
    <source>
        <dbReference type="EMBL" id="GAA5090431.1"/>
    </source>
</evidence>
<feature type="site" description="Lowers pKa of active site Cys" evidence="5">
    <location>
        <position position="147"/>
    </location>
</feature>
<dbReference type="Pfam" id="PF21948">
    <property type="entry name" value="LplA-B_cat"/>
    <property type="match status" value="1"/>
</dbReference>
<dbReference type="NCBIfam" id="NF010922">
    <property type="entry name" value="PRK14342.1"/>
    <property type="match status" value="1"/>
</dbReference>
<dbReference type="EC" id="2.3.1.181" evidence="5 6"/>
<dbReference type="RefSeq" id="WP_345370740.1">
    <property type="nucleotide sequence ID" value="NZ_BAABKD010000009.1"/>
</dbReference>